<keyword evidence="2" id="KW-0472">Membrane</keyword>
<reference evidence="3" key="1">
    <citation type="submission" date="2023-03" db="EMBL/GenBank/DDBJ databases">
        <authorList>
            <person name="Steffen K."/>
            <person name="Cardenas P."/>
        </authorList>
    </citation>
    <scope>NUCLEOTIDE SEQUENCE</scope>
</reference>
<feature type="compositionally biased region" description="Basic and acidic residues" evidence="1">
    <location>
        <begin position="175"/>
        <end position="185"/>
    </location>
</feature>
<comment type="caution">
    <text evidence="3">The sequence shown here is derived from an EMBL/GenBank/DDBJ whole genome shotgun (WGS) entry which is preliminary data.</text>
</comment>
<sequence>ALGVRCGRIKCTVRNLEAGRPPSQVTIFAYLFSPSIIVRESYSVFAGINATIEGLEITDTENDFSSAAFEVLPSVIEVQLECFQYWIIVVSFVAGLLALFILIGALALCGVFGRWYKRRGDESLGSSAETVDGGPYRSRSSATYAPRTIPPLSGVTMGGGDSGETGEVEEDLGKEEEAERERQLEAELMESTTTGPIGDIDVPLDEFTFEPHVGVSEGGDDETEI</sequence>
<gene>
    <name evidence="3" type="ORF">GBAR_LOCUS3243</name>
</gene>
<organism evidence="3 4">
    <name type="scientific">Geodia barretti</name>
    <name type="common">Barrett's horny sponge</name>
    <dbReference type="NCBI Taxonomy" id="519541"/>
    <lineage>
        <taxon>Eukaryota</taxon>
        <taxon>Metazoa</taxon>
        <taxon>Porifera</taxon>
        <taxon>Demospongiae</taxon>
        <taxon>Heteroscleromorpha</taxon>
        <taxon>Tetractinellida</taxon>
        <taxon>Astrophorina</taxon>
        <taxon>Geodiidae</taxon>
        <taxon>Geodia</taxon>
    </lineage>
</organism>
<evidence type="ECO:0000256" key="1">
    <source>
        <dbReference type="SAM" id="MobiDB-lite"/>
    </source>
</evidence>
<keyword evidence="2" id="KW-0812">Transmembrane</keyword>
<evidence type="ECO:0000256" key="2">
    <source>
        <dbReference type="SAM" id="Phobius"/>
    </source>
</evidence>
<feature type="non-terminal residue" evidence="3">
    <location>
        <position position="1"/>
    </location>
</feature>
<evidence type="ECO:0000313" key="3">
    <source>
        <dbReference type="EMBL" id="CAI8001665.1"/>
    </source>
</evidence>
<dbReference type="AlphaFoldDB" id="A0AA35W6C1"/>
<dbReference type="Gene3D" id="1.20.5.930">
    <property type="entry name" value="Bicelle-embedded integrin alpha(iib) transmembrane segment"/>
    <property type="match status" value="1"/>
</dbReference>
<keyword evidence="2" id="KW-1133">Transmembrane helix</keyword>
<dbReference type="Proteomes" id="UP001174909">
    <property type="component" value="Unassembled WGS sequence"/>
</dbReference>
<feature type="transmembrane region" description="Helical" evidence="2">
    <location>
        <begin position="83"/>
        <end position="109"/>
    </location>
</feature>
<keyword evidence="4" id="KW-1185">Reference proteome</keyword>
<evidence type="ECO:0000313" key="4">
    <source>
        <dbReference type="Proteomes" id="UP001174909"/>
    </source>
</evidence>
<feature type="compositionally biased region" description="Acidic residues" evidence="1">
    <location>
        <begin position="164"/>
        <end position="174"/>
    </location>
</feature>
<protein>
    <submittedName>
        <fullName evidence="3">Uncharacterized protein</fullName>
    </submittedName>
</protein>
<feature type="region of interest" description="Disordered" evidence="1">
    <location>
        <begin position="124"/>
        <end position="203"/>
    </location>
</feature>
<dbReference type="EMBL" id="CASHTH010000446">
    <property type="protein sequence ID" value="CAI8001665.1"/>
    <property type="molecule type" value="Genomic_DNA"/>
</dbReference>
<name>A0AA35W6C1_GEOBA</name>
<proteinExistence type="predicted"/>
<accession>A0AA35W6C1</accession>